<feature type="region of interest" description="Disordered" evidence="1">
    <location>
        <begin position="48"/>
        <end position="87"/>
    </location>
</feature>
<dbReference type="Proteomes" id="UP000254712">
    <property type="component" value="Unassembled WGS sequence"/>
</dbReference>
<name>A0A379WVP7_SALET</name>
<protein>
    <submittedName>
        <fullName evidence="2">Uncharacterized protein</fullName>
    </submittedName>
</protein>
<sequence length="112" mass="11838">MRQFSVFFAIENGFIGLLQPLAGQRTRVIEPLTFSAVRPISINGSTEINSATSVTGKPMAGQHNQRGEGRAAANAGNTRRTYSNDTHQRAIHTGSKGLMPTVGATITANIAG</sequence>
<dbReference type="AlphaFoldDB" id="A0A379WVP7"/>
<dbReference type="EMBL" id="UGXT01000002">
    <property type="protein sequence ID" value="SUH37851.1"/>
    <property type="molecule type" value="Genomic_DNA"/>
</dbReference>
<evidence type="ECO:0000313" key="2">
    <source>
        <dbReference type="EMBL" id="SUH37851.1"/>
    </source>
</evidence>
<feature type="compositionally biased region" description="Low complexity" evidence="1">
    <location>
        <begin position="70"/>
        <end position="81"/>
    </location>
</feature>
<reference evidence="2 3" key="1">
    <citation type="submission" date="2018-06" db="EMBL/GenBank/DDBJ databases">
        <authorList>
            <consortium name="Pathogen Informatics"/>
            <person name="Doyle S."/>
        </authorList>
    </citation>
    <scope>NUCLEOTIDE SEQUENCE [LARGE SCALE GENOMIC DNA]</scope>
    <source>
        <strain evidence="2 3">NCTC8261</strain>
    </source>
</reference>
<evidence type="ECO:0000313" key="3">
    <source>
        <dbReference type="Proteomes" id="UP000254712"/>
    </source>
</evidence>
<proteinExistence type="predicted"/>
<gene>
    <name evidence="2" type="ORF">NCTC8261_04157</name>
</gene>
<organism evidence="2 3">
    <name type="scientific">Salmonella enterica I</name>
    <dbReference type="NCBI Taxonomy" id="59201"/>
    <lineage>
        <taxon>Bacteria</taxon>
        <taxon>Pseudomonadati</taxon>
        <taxon>Pseudomonadota</taxon>
        <taxon>Gammaproteobacteria</taxon>
        <taxon>Enterobacterales</taxon>
        <taxon>Enterobacteriaceae</taxon>
        <taxon>Salmonella</taxon>
    </lineage>
</organism>
<evidence type="ECO:0000256" key="1">
    <source>
        <dbReference type="SAM" id="MobiDB-lite"/>
    </source>
</evidence>
<accession>A0A379WVP7</accession>